<accession>A0ABP5AVM9</accession>
<sequence length="190" mass="21099">MQQRRRKPGVEGQDGPTPGSAADSTPEADPHSVARAIILRQLTSSAKSRQQLADKLAERDVPEDVAQAVLDRFEEVQLIDDAEFARMWVRSRSQTRSLARSAIRRELAGKGIDPELAEEALEQISTDDEVEAAKDLVERKLRRATVPADPKERDKLVRRLVSMLARKGYSPSLGFSVVNEALSARQDSEL</sequence>
<name>A0ABP5AVM9_9MICC</name>
<dbReference type="Proteomes" id="UP001500784">
    <property type="component" value="Unassembled WGS sequence"/>
</dbReference>
<evidence type="ECO:0000259" key="7">
    <source>
        <dbReference type="Pfam" id="PF02631"/>
    </source>
</evidence>
<dbReference type="Pfam" id="PF02631">
    <property type="entry name" value="RecX_HTH2"/>
    <property type="match status" value="1"/>
</dbReference>
<comment type="similarity">
    <text evidence="2 5">Belongs to the RecX family.</text>
</comment>
<evidence type="ECO:0000313" key="10">
    <source>
        <dbReference type="EMBL" id="GAA1923456.1"/>
    </source>
</evidence>
<dbReference type="EMBL" id="BAAALV010000007">
    <property type="protein sequence ID" value="GAA1923456.1"/>
    <property type="molecule type" value="Genomic_DNA"/>
</dbReference>
<evidence type="ECO:0000256" key="2">
    <source>
        <dbReference type="ARBA" id="ARBA00009695"/>
    </source>
</evidence>
<evidence type="ECO:0000256" key="3">
    <source>
        <dbReference type="ARBA" id="ARBA00018111"/>
    </source>
</evidence>
<evidence type="ECO:0000259" key="9">
    <source>
        <dbReference type="Pfam" id="PF21982"/>
    </source>
</evidence>
<comment type="caution">
    <text evidence="10">The sequence shown here is derived from an EMBL/GenBank/DDBJ whole genome shotgun (WGS) entry which is preliminary data.</text>
</comment>
<dbReference type="PANTHER" id="PTHR33602:SF1">
    <property type="entry name" value="REGULATORY PROTEIN RECX FAMILY PROTEIN"/>
    <property type="match status" value="1"/>
</dbReference>
<evidence type="ECO:0000259" key="8">
    <source>
        <dbReference type="Pfam" id="PF21981"/>
    </source>
</evidence>
<dbReference type="InterPro" id="IPR053925">
    <property type="entry name" value="RecX_HTH_3rd"/>
</dbReference>
<gene>
    <name evidence="5" type="primary">recX</name>
    <name evidence="10" type="ORF">GCM10009688_30660</name>
</gene>
<dbReference type="InterPro" id="IPR003783">
    <property type="entry name" value="Regulatory_RecX"/>
</dbReference>
<comment type="function">
    <text evidence="5">Modulates RecA activity.</text>
</comment>
<feature type="domain" description="RecX second three-helical" evidence="7">
    <location>
        <begin position="80"/>
        <end position="121"/>
    </location>
</feature>
<evidence type="ECO:0000313" key="11">
    <source>
        <dbReference type="Proteomes" id="UP001500784"/>
    </source>
</evidence>
<evidence type="ECO:0000256" key="6">
    <source>
        <dbReference type="SAM" id="MobiDB-lite"/>
    </source>
</evidence>
<dbReference type="InterPro" id="IPR053924">
    <property type="entry name" value="RecX_HTH_2nd"/>
</dbReference>
<feature type="region of interest" description="Disordered" evidence="6">
    <location>
        <begin position="1"/>
        <end position="32"/>
    </location>
</feature>
<dbReference type="HAMAP" id="MF_01114">
    <property type="entry name" value="RecX"/>
    <property type="match status" value="1"/>
</dbReference>
<organism evidence="10 11">
    <name type="scientific">Arthrobacter gandavensis</name>
    <dbReference type="NCBI Taxonomy" id="169960"/>
    <lineage>
        <taxon>Bacteria</taxon>
        <taxon>Bacillati</taxon>
        <taxon>Actinomycetota</taxon>
        <taxon>Actinomycetes</taxon>
        <taxon>Micrococcales</taxon>
        <taxon>Micrococcaceae</taxon>
        <taxon>Arthrobacter</taxon>
    </lineage>
</organism>
<feature type="domain" description="RecX first three-helical" evidence="9">
    <location>
        <begin position="34"/>
        <end position="72"/>
    </location>
</feature>
<dbReference type="PANTHER" id="PTHR33602">
    <property type="entry name" value="REGULATORY PROTEIN RECX FAMILY PROTEIN"/>
    <property type="match status" value="1"/>
</dbReference>
<dbReference type="InterPro" id="IPR053926">
    <property type="entry name" value="RecX_HTH_1st"/>
</dbReference>
<dbReference type="Pfam" id="PF21982">
    <property type="entry name" value="RecX_HTH1"/>
    <property type="match status" value="1"/>
</dbReference>
<dbReference type="RefSeq" id="WP_400488390.1">
    <property type="nucleotide sequence ID" value="NZ_BAAALV010000007.1"/>
</dbReference>
<feature type="domain" description="RecX third three-helical" evidence="8">
    <location>
        <begin position="127"/>
        <end position="173"/>
    </location>
</feature>
<comment type="subcellular location">
    <subcellularLocation>
        <location evidence="1 5">Cytoplasm</location>
    </subcellularLocation>
</comment>
<evidence type="ECO:0000256" key="4">
    <source>
        <dbReference type="ARBA" id="ARBA00022490"/>
    </source>
</evidence>
<evidence type="ECO:0000256" key="1">
    <source>
        <dbReference type="ARBA" id="ARBA00004496"/>
    </source>
</evidence>
<dbReference type="InterPro" id="IPR036388">
    <property type="entry name" value="WH-like_DNA-bd_sf"/>
</dbReference>
<keyword evidence="4 5" id="KW-0963">Cytoplasm</keyword>
<proteinExistence type="inferred from homology"/>
<dbReference type="Gene3D" id="1.10.10.10">
    <property type="entry name" value="Winged helix-like DNA-binding domain superfamily/Winged helix DNA-binding domain"/>
    <property type="match status" value="1"/>
</dbReference>
<reference evidence="11" key="1">
    <citation type="journal article" date="2019" name="Int. J. Syst. Evol. Microbiol.">
        <title>The Global Catalogue of Microorganisms (GCM) 10K type strain sequencing project: providing services to taxonomists for standard genome sequencing and annotation.</title>
        <authorList>
            <consortium name="The Broad Institute Genomics Platform"/>
            <consortium name="The Broad Institute Genome Sequencing Center for Infectious Disease"/>
            <person name="Wu L."/>
            <person name="Ma J."/>
        </authorList>
    </citation>
    <scope>NUCLEOTIDE SEQUENCE [LARGE SCALE GENOMIC DNA]</scope>
    <source>
        <strain evidence="11">JCM 13316</strain>
    </source>
</reference>
<keyword evidence="11" id="KW-1185">Reference proteome</keyword>
<protein>
    <recommendedName>
        <fullName evidence="3 5">Regulatory protein RecX</fullName>
    </recommendedName>
</protein>
<dbReference type="Pfam" id="PF21981">
    <property type="entry name" value="RecX_HTH3"/>
    <property type="match status" value="1"/>
</dbReference>
<evidence type="ECO:0000256" key="5">
    <source>
        <dbReference type="HAMAP-Rule" id="MF_01114"/>
    </source>
</evidence>